<feature type="transmembrane region" description="Helical" evidence="11">
    <location>
        <begin position="7"/>
        <end position="25"/>
    </location>
</feature>
<dbReference type="CDD" id="cd23963">
    <property type="entry name" value="GT29_ST8SIA"/>
    <property type="match status" value="1"/>
</dbReference>
<evidence type="ECO:0000256" key="7">
    <source>
        <dbReference type="ARBA" id="ARBA00022989"/>
    </source>
</evidence>
<evidence type="ECO:0000256" key="1">
    <source>
        <dbReference type="ARBA" id="ARBA00004323"/>
    </source>
</evidence>
<keyword evidence="8" id="KW-0333">Golgi apparatus</keyword>
<accession>A0ABM0M7G2</accession>
<dbReference type="Proteomes" id="UP000694865">
    <property type="component" value="Unplaced"/>
</dbReference>
<dbReference type="Gene3D" id="3.90.1480.20">
    <property type="entry name" value="Glycosyl transferase family 29"/>
    <property type="match status" value="1"/>
</dbReference>
<evidence type="ECO:0000256" key="9">
    <source>
        <dbReference type="ARBA" id="ARBA00023136"/>
    </source>
</evidence>
<reference evidence="13" key="1">
    <citation type="submission" date="2025-08" db="UniProtKB">
        <authorList>
            <consortium name="RefSeq"/>
        </authorList>
    </citation>
    <scope>IDENTIFICATION</scope>
    <source>
        <tissue evidence="13">Testes</tissue>
    </source>
</reference>
<dbReference type="RefSeq" id="XP_006815953.1">
    <property type="nucleotide sequence ID" value="XM_006815890.1"/>
</dbReference>
<evidence type="ECO:0000256" key="2">
    <source>
        <dbReference type="ARBA" id="ARBA00006003"/>
    </source>
</evidence>
<evidence type="ECO:0000256" key="3">
    <source>
        <dbReference type="ARBA" id="ARBA00022676"/>
    </source>
</evidence>
<keyword evidence="12" id="KW-1185">Reference proteome</keyword>
<proteinExistence type="inferred from homology"/>
<comment type="similarity">
    <text evidence="2">Belongs to the glycosyltransferase 29 family.</text>
</comment>
<keyword evidence="5 11" id="KW-0812">Transmembrane</keyword>
<organism evidence="12 13">
    <name type="scientific">Saccoglossus kowalevskii</name>
    <name type="common">Acorn worm</name>
    <dbReference type="NCBI Taxonomy" id="10224"/>
    <lineage>
        <taxon>Eukaryota</taxon>
        <taxon>Metazoa</taxon>
        <taxon>Hemichordata</taxon>
        <taxon>Enteropneusta</taxon>
        <taxon>Harrimaniidae</taxon>
        <taxon>Saccoglossus</taxon>
    </lineage>
</organism>
<keyword evidence="4" id="KW-0808">Transferase</keyword>
<keyword evidence="6" id="KW-0735">Signal-anchor</keyword>
<keyword evidence="7 11" id="KW-1133">Transmembrane helix</keyword>
<protein>
    <submittedName>
        <fullName evidence="13">Alpha-2,8-sialyltransferase 8B-like</fullName>
    </submittedName>
</protein>
<dbReference type="InterPro" id="IPR038578">
    <property type="entry name" value="GT29-like_sf"/>
</dbReference>
<dbReference type="PANTHER" id="PTHR11987">
    <property type="entry name" value="ALPHA-2,8-SIALYLTRANSFERASE"/>
    <property type="match status" value="1"/>
</dbReference>
<evidence type="ECO:0000256" key="6">
    <source>
        <dbReference type="ARBA" id="ARBA00022968"/>
    </source>
</evidence>
<gene>
    <name evidence="13" type="primary">LOC102810132</name>
</gene>
<evidence type="ECO:0000256" key="10">
    <source>
        <dbReference type="ARBA" id="ARBA00023180"/>
    </source>
</evidence>
<evidence type="ECO:0000313" key="13">
    <source>
        <dbReference type="RefSeq" id="XP_006815953.1"/>
    </source>
</evidence>
<keyword evidence="9 11" id="KW-0472">Membrane</keyword>
<keyword evidence="10" id="KW-0325">Glycoprotein</keyword>
<evidence type="ECO:0000256" key="5">
    <source>
        <dbReference type="ARBA" id="ARBA00022692"/>
    </source>
</evidence>
<dbReference type="InterPro" id="IPR001675">
    <property type="entry name" value="Glyco_trans_29"/>
</dbReference>
<keyword evidence="3" id="KW-0328">Glycosyltransferase</keyword>
<dbReference type="GeneID" id="102810132"/>
<dbReference type="InterPro" id="IPR050943">
    <property type="entry name" value="Glycosyltr_29_Sialyltrsf"/>
</dbReference>
<dbReference type="Pfam" id="PF00777">
    <property type="entry name" value="Glyco_transf_29"/>
    <property type="match status" value="1"/>
</dbReference>
<name>A0ABM0M7G2_SACKO</name>
<evidence type="ECO:0000256" key="11">
    <source>
        <dbReference type="SAM" id="Phobius"/>
    </source>
</evidence>
<sequence>MRLKTARVSTFIVIVIVGSVLYFVVATTNCALHLDWWNGDVHPISRKPCIVRSLPAESLVRVYNSNIQFEDTGSLTYLSKLTHPVLRQRSCAVVGNSGILLNSKCGEEINSHDFVIRCNIPQVREFTRDVGYKTNLTIVFLKTMQNLHKYLYSTNMKIPLDLLDSLRFLNDSIVWYPVANSSSIADIHYLKSKYNLKFQFAISTFQKMTLTVKRLFTLYGPPTTGLRAVTSALSFCDNVTVYGFYPDRFDSYGNEVPYHYYGKHKTIEDLHTFHNYPKEHAVFKFLNSTQDLNLVTGQCTR</sequence>
<evidence type="ECO:0000256" key="4">
    <source>
        <dbReference type="ARBA" id="ARBA00022679"/>
    </source>
</evidence>
<evidence type="ECO:0000256" key="8">
    <source>
        <dbReference type="ARBA" id="ARBA00023034"/>
    </source>
</evidence>
<comment type="subcellular location">
    <subcellularLocation>
        <location evidence="1">Golgi apparatus membrane</location>
        <topology evidence="1">Single-pass type II membrane protein</topology>
    </subcellularLocation>
</comment>
<dbReference type="PANTHER" id="PTHR11987:SF52">
    <property type="entry name" value="CMP-N-ACETYLNEURAMINATE-POLY-ALPHA-2, 8-SIALYLTRANSFERASE-LIKE ISOFORM X1"/>
    <property type="match status" value="1"/>
</dbReference>
<evidence type="ECO:0000313" key="12">
    <source>
        <dbReference type="Proteomes" id="UP000694865"/>
    </source>
</evidence>